<gene>
    <name evidence="4" type="ORF">GCM10010310_15670</name>
</gene>
<dbReference type="Pfam" id="PF13519">
    <property type="entry name" value="VWA_2"/>
    <property type="match status" value="1"/>
</dbReference>
<comment type="caution">
    <text evidence="4">The sequence shown here is derived from an EMBL/GenBank/DDBJ whole genome shotgun (WGS) entry which is preliminary data.</text>
</comment>
<evidence type="ECO:0000313" key="4">
    <source>
        <dbReference type="EMBL" id="GAA2674096.1"/>
    </source>
</evidence>
<dbReference type="InterPro" id="IPR002035">
    <property type="entry name" value="VWF_A"/>
</dbReference>
<dbReference type="PANTHER" id="PTHR10579">
    <property type="entry name" value="CALCIUM-ACTIVATED CHLORIDE CHANNEL REGULATOR"/>
    <property type="match status" value="1"/>
</dbReference>
<dbReference type="InterPro" id="IPR036465">
    <property type="entry name" value="vWFA_dom_sf"/>
</dbReference>
<protein>
    <submittedName>
        <fullName evidence="4">VWA domain-containing protein</fullName>
    </submittedName>
</protein>
<name>A0ABN3SDG7_9ACTN</name>
<keyword evidence="2" id="KW-0732">Signal</keyword>
<proteinExistence type="predicted"/>
<evidence type="ECO:0000259" key="3">
    <source>
        <dbReference type="PROSITE" id="PS50234"/>
    </source>
</evidence>
<dbReference type="SMART" id="SM00327">
    <property type="entry name" value="VWA"/>
    <property type="match status" value="1"/>
</dbReference>
<feature type="chain" id="PRO_5046066161" evidence="2">
    <location>
        <begin position="29"/>
        <end position="421"/>
    </location>
</feature>
<dbReference type="Gene3D" id="3.40.50.410">
    <property type="entry name" value="von Willebrand factor, type A domain"/>
    <property type="match status" value="1"/>
</dbReference>
<dbReference type="Proteomes" id="UP001499989">
    <property type="component" value="Unassembled WGS sequence"/>
</dbReference>
<feature type="signal peptide" evidence="2">
    <location>
        <begin position="1"/>
        <end position="28"/>
    </location>
</feature>
<keyword evidence="1" id="KW-0472">Membrane</keyword>
<keyword evidence="1" id="KW-1133">Transmembrane helix</keyword>
<dbReference type="PROSITE" id="PS50234">
    <property type="entry name" value="VWFA"/>
    <property type="match status" value="1"/>
</dbReference>
<feature type="transmembrane region" description="Helical" evidence="1">
    <location>
        <begin position="390"/>
        <end position="410"/>
    </location>
</feature>
<evidence type="ECO:0000313" key="5">
    <source>
        <dbReference type="Proteomes" id="UP001499989"/>
    </source>
</evidence>
<dbReference type="SUPFAM" id="SSF53300">
    <property type="entry name" value="vWA-like"/>
    <property type="match status" value="1"/>
</dbReference>
<organism evidence="4 5">
    <name type="scientific">Streptomyces violaceolatus</name>
    <dbReference type="NCBI Taxonomy" id="67378"/>
    <lineage>
        <taxon>Bacteria</taxon>
        <taxon>Bacillati</taxon>
        <taxon>Actinomycetota</taxon>
        <taxon>Actinomycetes</taxon>
        <taxon>Kitasatosporales</taxon>
        <taxon>Streptomycetaceae</taxon>
        <taxon>Streptomyces</taxon>
        <taxon>Streptomyces violaceoruber group</taxon>
    </lineage>
</organism>
<accession>A0ABN3SDG7</accession>
<dbReference type="RefSeq" id="WP_193485367.1">
    <property type="nucleotide sequence ID" value="NZ_BAAASK010000003.1"/>
</dbReference>
<keyword evidence="1" id="KW-0812">Transmembrane</keyword>
<sequence length="421" mass="44202">MITRTRLAAGACALLAALAAGMAFPAGASAGEPTGEDAPKVDLVLDVSGSMRTRDIDGGTRMAAAKQAFNEVLDATPEEVQLGIRTLGADYPGDDRKTGCKDTAQLYPVGPLDRTEAKTAVATLSPTGWTPIGPALLKAADDLDGGDGSKRIVLISDGEDTCAPLDPCEVAREIAAKGIGLTIDTLGLVPNTKMRRQLSCIAEATGGTYTSVEHTDELTDKVNQLVDRAADPVVTPVATEGADACAKAPTLKSGLYTDREEFGQQRWYRVDVEPGQELRASVSVGADRAVNPSYGVLLRAVTVHGREIVRGEAAGNGRTDVLSTGLRYPKAKSDEDDAPAEAVCLQVTNSFSVANGVKTSPGLPLELTVDVVDGPGDSDDVAAFGLGRGWWLLGLLVLVGFVAGLLWGWLSRWRFAIWRTN</sequence>
<dbReference type="EMBL" id="BAAASK010000003">
    <property type="protein sequence ID" value="GAA2674096.1"/>
    <property type="molecule type" value="Genomic_DNA"/>
</dbReference>
<evidence type="ECO:0000256" key="1">
    <source>
        <dbReference type="SAM" id="Phobius"/>
    </source>
</evidence>
<keyword evidence="5" id="KW-1185">Reference proteome</keyword>
<dbReference type="InterPro" id="IPR051266">
    <property type="entry name" value="CLCR"/>
</dbReference>
<dbReference type="PANTHER" id="PTHR10579:SF167">
    <property type="entry name" value="OS02G0619600 PROTEIN"/>
    <property type="match status" value="1"/>
</dbReference>
<evidence type="ECO:0000256" key="2">
    <source>
        <dbReference type="SAM" id="SignalP"/>
    </source>
</evidence>
<reference evidence="4 5" key="1">
    <citation type="journal article" date="2019" name="Int. J. Syst. Evol. Microbiol.">
        <title>The Global Catalogue of Microorganisms (GCM) 10K type strain sequencing project: providing services to taxonomists for standard genome sequencing and annotation.</title>
        <authorList>
            <consortium name="The Broad Institute Genomics Platform"/>
            <consortium name="The Broad Institute Genome Sequencing Center for Infectious Disease"/>
            <person name="Wu L."/>
            <person name="Ma J."/>
        </authorList>
    </citation>
    <scope>NUCLEOTIDE SEQUENCE [LARGE SCALE GENOMIC DNA]</scope>
    <source>
        <strain evidence="4 5">JCM 4531</strain>
    </source>
</reference>
<feature type="domain" description="VWFA" evidence="3">
    <location>
        <begin position="40"/>
        <end position="229"/>
    </location>
</feature>